<name>A0ABS3TKH1_9PSED</name>
<evidence type="ECO:0000313" key="2">
    <source>
        <dbReference type="Proteomes" id="UP000669060"/>
    </source>
</evidence>
<dbReference type="RefSeq" id="WP_208311950.1">
    <property type="nucleotide sequence ID" value="NZ_JAELYA010000001.1"/>
</dbReference>
<dbReference type="SUPFAM" id="SSF50118">
    <property type="entry name" value="Cell growth inhibitor/plasmid maintenance toxic component"/>
    <property type="match status" value="1"/>
</dbReference>
<proteinExistence type="predicted"/>
<evidence type="ECO:0000313" key="1">
    <source>
        <dbReference type="EMBL" id="MBO3274152.1"/>
    </source>
</evidence>
<accession>A0ABS3TKH1</accession>
<reference evidence="1 2" key="1">
    <citation type="submission" date="2020-12" db="EMBL/GenBank/DDBJ databases">
        <title>Pseudomonas schmalbachii sp. nov. isolated from millipede gut.</title>
        <authorList>
            <person name="Shelomi M."/>
        </authorList>
    </citation>
    <scope>NUCLEOTIDE SEQUENCE [LARGE SCALE GENOMIC DNA]</scope>
    <source>
        <strain evidence="1 2">Milli4</strain>
    </source>
</reference>
<organism evidence="1 2">
    <name type="scientific">Pseudomonas schmalbachii</name>
    <dbReference type="NCBI Taxonomy" id="2816993"/>
    <lineage>
        <taxon>Bacteria</taxon>
        <taxon>Pseudomonadati</taxon>
        <taxon>Pseudomonadota</taxon>
        <taxon>Gammaproteobacteria</taxon>
        <taxon>Pseudomonadales</taxon>
        <taxon>Pseudomonadaceae</taxon>
        <taxon>Pseudomonas</taxon>
    </lineage>
</organism>
<dbReference type="Proteomes" id="UP000669060">
    <property type="component" value="Unassembled WGS sequence"/>
</dbReference>
<dbReference type="InterPro" id="IPR003477">
    <property type="entry name" value="PemK-like"/>
</dbReference>
<gene>
    <name evidence="1" type="ORF">JFY56_02830</name>
</gene>
<dbReference type="InterPro" id="IPR011067">
    <property type="entry name" value="Plasmid_toxin/cell-grow_inhib"/>
</dbReference>
<dbReference type="Pfam" id="PF02452">
    <property type="entry name" value="PemK_toxin"/>
    <property type="match status" value="1"/>
</dbReference>
<comment type="caution">
    <text evidence="1">The sequence shown here is derived from an EMBL/GenBank/DDBJ whole genome shotgun (WGS) entry which is preliminary data.</text>
</comment>
<dbReference type="Gene3D" id="2.30.30.110">
    <property type="match status" value="1"/>
</dbReference>
<keyword evidence="2" id="KW-1185">Reference proteome</keyword>
<protein>
    <submittedName>
        <fullName evidence="1">Type II toxin-antitoxin system PemK/MazF family toxin</fullName>
    </submittedName>
</protein>
<dbReference type="EMBL" id="JAELYA010000001">
    <property type="protein sequence ID" value="MBO3274152.1"/>
    <property type="molecule type" value="Genomic_DNA"/>
</dbReference>
<sequence>MTTKFQPLPAPGDIVWCQFPEIIGKPGPKSRPALVTAISASDHAVEVVYGTSQKTNRIYPGEFVIDPADPGFSVSGLAARTKFDFNQRYKLPFDSDWFAIAPGYSGQLPVPKLGVLHPSYMPVAKKAVASMKPKKKT</sequence>